<dbReference type="Gene3D" id="3.40.50.980">
    <property type="match status" value="1"/>
</dbReference>
<dbReference type="GeneID" id="93509738"/>
<name>A0ABW7TFG7_9NOCA</name>
<evidence type="ECO:0000313" key="2">
    <source>
        <dbReference type="EMBL" id="MFI1459781.1"/>
    </source>
</evidence>
<accession>A0ABW7TFG7</accession>
<organism evidence="2 3">
    <name type="scientific">Nocardia carnea</name>
    <dbReference type="NCBI Taxonomy" id="37328"/>
    <lineage>
        <taxon>Bacteria</taxon>
        <taxon>Bacillati</taxon>
        <taxon>Actinomycetota</taxon>
        <taxon>Actinomycetes</taxon>
        <taxon>Mycobacteriales</taxon>
        <taxon>Nocardiaceae</taxon>
        <taxon>Nocardia</taxon>
    </lineage>
</organism>
<protein>
    <submittedName>
        <fullName evidence="2">AMP-binding protein</fullName>
    </submittedName>
</protein>
<proteinExistence type="predicted"/>
<feature type="domain" description="AMP-dependent synthetase/ligase" evidence="1">
    <location>
        <begin position="9"/>
        <end position="53"/>
    </location>
</feature>
<gene>
    <name evidence="2" type="ORF">ACH4WX_03560</name>
</gene>
<dbReference type="SUPFAM" id="SSF56801">
    <property type="entry name" value="Acetyl-CoA synthetase-like"/>
    <property type="match status" value="1"/>
</dbReference>
<dbReference type="InterPro" id="IPR000873">
    <property type="entry name" value="AMP-dep_synth/lig_dom"/>
</dbReference>
<dbReference type="RefSeq" id="WP_231507930.1">
    <property type="nucleotide sequence ID" value="NZ_JBIRUQ010000001.1"/>
</dbReference>
<sequence>MSAHPDWPHRDLSSLRFVTVAAAPVPPRTLRAFTARGIPMCQGYVLTETGPGALP</sequence>
<dbReference type="EMBL" id="JBIRUQ010000001">
    <property type="protein sequence ID" value="MFI1459781.1"/>
    <property type="molecule type" value="Genomic_DNA"/>
</dbReference>
<keyword evidence="3" id="KW-1185">Reference proteome</keyword>
<evidence type="ECO:0000259" key="1">
    <source>
        <dbReference type="Pfam" id="PF00501"/>
    </source>
</evidence>
<comment type="caution">
    <text evidence="2">The sequence shown here is derived from an EMBL/GenBank/DDBJ whole genome shotgun (WGS) entry which is preliminary data.</text>
</comment>
<reference evidence="2 3" key="1">
    <citation type="submission" date="2024-10" db="EMBL/GenBank/DDBJ databases">
        <title>The Natural Products Discovery Center: Release of the First 8490 Sequenced Strains for Exploring Actinobacteria Biosynthetic Diversity.</title>
        <authorList>
            <person name="Kalkreuter E."/>
            <person name="Kautsar S.A."/>
            <person name="Yang D."/>
            <person name="Bader C.D."/>
            <person name="Teijaro C.N."/>
            <person name="Fluegel L."/>
            <person name="Davis C.M."/>
            <person name="Simpson J.R."/>
            <person name="Lauterbach L."/>
            <person name="Steele A.D."/>
            <person name="Gui C."/>
            <person name="Meng S."/>
            <person name="Li G."/>
            <person name="Viehrig K."/>
            <person name="Ye F."/>
            <person name="Su P."/>
            <person name="Kiefer A.F."/>
            <person name="Nichols A."/>
            <person name="Cepeda A.J."/>
            <person name="Yan W."/>
            <person name="Fan B."/>
            <person name="Jiang Y."/>
            <person name="Adhikari A."/>
            <person name="Zheng C.-J."/>
            <person name="Schuster L."/>
            <person name="Cowan T.M."/>
            <person name="Smanski M.J."/>
            <person name="Chevrette M.G."/>
            <person name="De Carvalho L.P.S."/>
            <person name="Shen B."/>
        </authorList>
    </citation>
    <scope>NUCLEOTIDE SEQUENCE [LARGE SCALE GENOMIC DNA]</scope>
    <source>
        <strain evidence="2 3">NPDC020568</strain>
    </source>
</reference>
<dbReference type="Pfam" id="PF00501">
    <property type="entry name" value="AMP-binding"/>
    <property type="match status" value="1"/>
</dbReference>
<evidence type="ECO:0000313" key="3">
    <source>
        <dbReference type="Proteomes" id="UP001611263"/>
    </source>
</evidence>
<dbReference type="Proteomes" id="UP001611263">
    <property type="component" value="Unassembled WGS sequence"/>
</dbReference>